<dbReference type="RefSeq" id="WP_068369036.1">
    <property type="nucleotide sequence ID" value="NZ_CBCSEB010000012.1"/>
</dbReference>
<dbReference type="STRING" id="206506.AAV32_06445"/>
<dbReference type="EMBL" id="SGWZ01000002">
    <property type="protein sequence ID" value="RZS69959.1"/>
    <property type="molecule type" value="Genomic_DNA"/>
</dbReference>
<evidence type="ECO:0000313" key="2">
    <source>
        <dbReference type="EMBL" id="RZS69959.1"/>
    </source>
</evidence>
<dbReference type="AlphaFoldDB" id="A0A171KUS7"/>
<name>A0A171KUS7_9BURK</name>
<gene>
    <name evidence="1" type="ORF">AAV32_06445</name>
    <name evidence="2" type="ORF">EV679_1345</name>
</gene>
<keyword evidence="3" id="KW-1185">Reference proteome</keyword>
<comment type="caution">
    <text evidence="1">The sequence shown here is derived from an EMBL/GenBank/DDBJ whole genome shotgun (WGS) entry which is preliminary data.</text>
</comment>
<accession>A0A171KUS7</accession>
<evidence type="ECO:0000313" key="4">
    <source>
        <dbReference type="Proteomes" id="UP000292039"/>
    </source>
</evidence>
<proteinExistence type="predicted"/>
<protein>
    <submittedName>
        <fullName evidence="1">Uncharacterized protein</fullName>
    </submittedName>
</protein>
<sequence length="225" mass="23482">MKTSLATHGRWLQAGQALFECLLLASCLILLWLAGQWLGLAQQRAFRVGTEARRMVFQLAAGMAAQNLLRPQEMALSVHEPQAGPVGSAAGLPQVGGAAAEAAALRQEFGVQAGIASVYAQLPAPPLPHWLNIADARQLPALPGALTLLSGAGSGAGDASVQQDIAAAASAWRAAAHVSLARAQALDHVMHRVDAPWRPAHDPAAWLQHWAGAVPEPAGVGRRLQ</sequence>
<dbReference type="Proteomes" id="UP000078084">
    <property type="component" value="Unassembled WGS sequence"/>
</dbReference>
<evidence type="ECO:0000313" key="3">
    <source>
        <dbReference type="Proteomes" id="UP000078084"/>
    </source>
</evidence>
<evidence type="ECO:0000313" key="1">
    <source>
        <dbReference type="EMBL" id="KKO72644.1"/>
    </source>
</evidence>
<organism evidence="1 3">
    <name type="scientific">Kerstersia gyiorum</name>
    <dbReference type="NCBI Taxonomy" id="206506"/>
    <lineage>
        <taxon>Bacteria</taxon>
        <taxon>Pseudomonadati</taxon>
        <taxon>Pseudomonadota</taxon>
        <taxon>Betaproteobacteria</taxon>
        <taxon>Burkholderiales</taxon>
        <taxon>Alcaligenaceae</taxon>
        <taxon>Kerstersia</taxon>
    </lineage>
</organism>
<dbReference type="Proteomes" id="UP000292039">
    <property type="component" value="Unassembled WGS sequence"/>
</dbReference>
<reference evidence="1 3" key="1">
    <citation type="submission" date="2015-04" db="EMBL/GenBank/DDBJ databases">
        <title>Genome sequence of Kerstersia gyiorum CG1.</title>
        <authorList>
            <person name="Greninger A.L."/>
            <person name="Kozyreva V."/>
            <person name="Chaturvedi V."/>
        </authorList>
    </citation>
    <scope>NUCLEOTIDE SEQUENCE [LARGE SCALE GENOMIC DNA]</scope>
    <source>
        <strain evidence="1 3">CG1</strain>
    </source>
</reference>
<dbReference type="EMBL" id="LBNE01000002">
    <property type="protein sequence ID" value="KKO72644.1"/>
    <property type="molecule type" value="Genomic_DNA"/>
</dbReference>
<reference evidence="2 4" key="2">
    <citation type="submission" date="2019-02" db="EMBL/GenBank/DDBJ databases">
        <title>Genomic Encyclopedia of Type Strains, Phase IV (KMG-IV): sequencing the most valuable type-strain genomes for metagenomic binning, comparative biology and taxonomic classification.</title>
        <authorList>
            <person name="Goeker M."/>
        </authorList>
    </citation>
    <scope>NUCLEOTIDE SEQUENCE [LARGE SCALE GENOMIC DNA]</scope>
    <source>
        <strain evidence="2 4">DSM 16618</strain>
    </source>
</reference>